<keyword evidence="7 8" id="KW-0924">Ammonia transport</keyword>
<sequence>MASVECQSSNLKGVLKMIANASKLDPDSTEEFIDAFCAVQNRSDDAVAGTDAMFLLFSAYLVFLMQAGFAALCGGSVQRASALNIMLYNVMDAAVGAIAYYLFGYAFAYGGPPHNGFIGTRNFAMHNFHHPTFENGNPVNPTSRWLHQWAFAGVAAGIASGSIAERTQVTGYLVYVSFLSAFVYPIISHWVWAPSGWISPFKKNPFLGVGMVDFAGSGVVHMTGGIAGFWGARIEGARLAVQRKWALRRLGQRAPPVAQESRNDTLIVLGTCLLWFTWYGFNPGSLTSIVPVAGVAKDVVVARTSVTTTLSAGTAALTTLLAKRGLLALRGKMGWSVSDTCNGLLGGLAAVTAGCSVIEPWAAILLGFLAAWVLIGMNLLMDWIEYDDPLEAFQLHAGCGLLGVLFVGLLAKKEYLMQVYSHWEGEYSGLFYGGGGRLLAAQLIGAICITAWTSVTMGVVFKVLHLSVLLRISEEDEQAGYDYAMRGEPAIACPAEPAIGCAAGPALGCAAAPALGCGARPAIRCVCGPAVHGEANIAPPPLQNRLTALP</sequence>
<dbReference type="EMBL" id="BFEA01000267">
    <property type="protein sequence ID" value="GBG77449.1"/>
    <property type="molecule type" value="Genomic_DNA"/>
</dbReference>
<dbReference type="GO" id="GO:0097272">
    <property type="term" value="P:ammonium homeostasis"/>
    <property type="evidence" value="ECO:0007669"/>
    <property type="project" value="TreeGrafter"/>
</dbReference>
<dbReference type="OrthoDB" id="534912at2759"/>
<dbReference type="Gene3D" id="1.10.3430.10">
    <property type="entry name" value="Ammonium transporter AmtB like domains"/>
    <property type="match status" value="1"/>
</dbReference>
<keyword evidence="11" id="KW-1185">Reference proteome</keyword>
<protein>
    <recommendedName>
        <fullName evidence="8">Ammonium transporter</fullName>
    </recommendedName>
</protein>
<feature type="transmembrane region" description="Helical" evidence="8">
    <location>
        <begin position="263"/>
        <end position="281"/>
    </location>
</feature>
<comment type="caution">
    <text evidence="10">The sequence shown here is derived from an EMBL/GenBank/DDBJ whole genome shotgun (WGS) entry which is preliminary data.</text>
</comment>
<keyword evidence="3 8" id="KW-0813">Transport</keyword>
<dbReference type="Pfam" id="PF00909">
    <property type="entry name" value="Ammonium_transp"/>
    <property type="match status" value="1"/>
</dbReference>
<dbReference type="SUPFAM" id="SSF111352">
    <property type="entry name" value="Ammonium transporter"/>
    <property type="match status" value="1"/>
</dbReference>
<dbReference type="GO" id="GO:0008519">
    <property type="term" value="F:ammonium channel activity"/>
    <property type="evidence" value="ECO:0007669"/>
    <property type="project" value="InterPro"/>
</dbReference>
<accession>A0A388L548</accession>
<organism evidence="10 11">
    <name type="scientific">Chara braunii</name>
    <name type="common">Braun's stonewort</name>
    <dbReference type="NCBI Taxonomy" id="69332"/>
    <lineage>
        <taxon>Eukaryota</taxon>
        <taxon>Viridiplantae</taxon>
        <taxon>Streptophyta</taxon>
        <taxon>Charophyceae</taxon>
        <taxon>Charales</taxon>
        <taxon>Characeae</taxon>
        <taxon>Chara</taxon>
    </lineage>
</organism>
<name>A0A388L548_CHABU</name>
<evidence type="ECO:0000256" key="1">
    <source>
        <dbReference type="ARBA" id="ARBA00004141"/>
    </source>
</evidence>
<feature type="transmembrane region" description="Helical" evidence="8">
    <location>
        <begin position="439"/>
        <end position="461"/>
    </location>
</feature>
<dbReference type="STRING" id="69332.A0A388L548"/>
<dbReference type="InterPro" id="IPR029020">
    <property type="entry name" value="Ammonium/urea_transptr"/>
</dbReference>
<dbReference type="Proteomes" id="UP000265515">
    <property type="component" value="Unassembled WGS sequence"/>
</dbReference>
<dbReference type="GO" id="GO:0005886">
    <property type="term" value="C:plasma membrane"/>
    <property type="evidence" value="ECO:0007669"/>
    <property type="project" value="UniProtKB-SubCell"/>
</dbReference>
<evidence type="ECO:0000256" key="2">
    <source>
        <dbReference type="ARBA" id="ARBA00005887"/>
    </source>
</evidence>
<evidence type="ECO:0000256" key="8">
    <source>
        <dbReference type="RuleBase" id="RU362002"/>
    </source>
</evidence>
<feature type="transmembrane region" description="Helical" evidence="8">
    <location>
        <begin position="205"/>
        <end position="230"/>
    </location>
</feature>
<dbReference type="Gramene" id="GBG77449">
    <property type="protein sequence ID" value="GBG77449"/>
    <property type="gene ID" value="CBR_g23898"/>
</dbReference>
<dbReference type="AlphaFoldDB" id="A0A388L548"/>
<feature type="transmembrane region" description="Helical" evidence="8">
    <location>
        <begin position="392"/>
        <end position="411"/>
    </location>
</feature>
<dbReference type="InterPro" id="IPR024041">
    <property type="entry name" value="NH4_transpt_AmtB-like_dom"/>
</dbReference>
<comment type="subcellular location">
    <subcellularLocation>
        <location evidence="8">Cell membrane</location>
        <topology evidence="8">Multi-pass membrane protein</topology>
    </subcellularLocation>
    <subcellularLocation>
        <location evidence="1">Membrane</location>
        <topology evidence="1">Multi-pass membrane protein</topology>
    </subcellularLocation>
</comment>
<feature type="transmembrane region" description="Helical" evidence="8">
    <location>
        <begin position="360"/>
        <end position="380"/>
    </location>
</feature>
<dbReference type="NCBIfam" id="TIGR00836">
    <property type="entry name" value="amt"/>
    <property type="match status" value="1"/>
</dbReference>
<evidence type="ECO:0000256" key="5">
    <source>
        <dbReference type="ARBA" id="ARBA00022989"/>
    </source>
</evidence>
<dbReference type="PANTHER" id="PTHR11730">
    <property type="entry name" value="AMMONIUM TRANSPORTER"/>
    <property type="match status" value="1"/>
</dbReference>
<evidence type="ECO:0000313" key="11">
    <source>
        <dbReference type="Proteomes" id="UP000265515"/>
    </source>
</evidence>
<comment type="similarity">
    <text evidence="2 8">Belongs to the ammonia transporter channel (TC 1.A.11.2) family.</text>
</comment>
<gene>
    <name evidence="10" type="primary">AMT1:3</name>
    <name evidence="10" type="ORF">CBR_g23898</name>
</gene>
<reference evidence="10 11" key="1">
    <citation type="journal article" date="2018" name="Cell">
        <title>The Chara Genome: Secondary Complexity and Implications for Plant Terrestrialization.</title>
        <authorList>
            <person name="Nishiyama T."/>
            <person name="Sakayama H."/>
            <person name="Vries J.D."/>
            <person name="Buschmann H."/>
            <person name="Saint-Marcoux D."/>
            <person name="Ullrich K.K."/>
            <person name="Haas F.B."/>
            <person name="Vanderstraeten L."/>
            <person name="Becker D."/>
            <person name="Lang D."/>
            <person name="Vosolsobe S."/>
            <person name="Rombauts S."/>
            <person name="Wilhelmsson P.K.I."/>
            <person name="Janitza P."/>
            <person name="Kern R."/>
            <person name="Heyl A."/>
            <person name="Rumpler F."/>
            <person name="Villalobos L.I.A.C."/>
            <person name="Clay J.M."/>
            <person name="Skokan R."/>
            <person name="Toyoda A."/>
            <person name="Suzuki Y."/>
            <person name="Kagoshima H."/>
            <person name="Schijlen E."/>
            <person name="Tajeshwar N."/>
            <person name="Catarino B."/>
            <person name="Hetherington A.J."/>
            <person name="Saltykova A."/>
            <person name="Bonnot C."/>
            <person name="Breuninger H."/>
            <person name="Symeonidi A."/>
            <person name="Radhakrishnan G.V."/>
            <person name="Van Nieuwerburgh F."/>
            <person name="Deforce D."/>
            <person name="Chang C."/>
            <person name="Karol K.G."/>
            <person name="Hedrich R."/>
            <person name="Ulvskov P."/>
            <person name="Glockner G."/>
            <person name="Delwiche C.F."/>
            <person name="Petrasek J."/>
            <person name="Van de Peer Y."/>
            <person name="Friml J."/>
            <person name="Beilby M."/>
            <person name="Dolan L."/>
            <person name="Kohara Y."/>
            <person name="Sugano S."/>
            <person name="Fujiyama A."/>
            <person name="Delaux P.-M."/>
            <person name="Quint M."/>
            <person name="TheiBen G."/>
            <person name="Hagemann M."/>
            <person name="Harholt J."/>
            <person name="Dunand C."/>
            <person name="Zachgo S."/>
            <person name="Langdale J."/>
            <person name="Maumus F."/>
            <person name="Straeten D.V.D."/>
            <person name="Gould S.B."/>
            <person name="Rensing S.A."/>
        </authorList>
    </citation>
    <scope>NUCLEOTIDE SEQUENCE [LARGE SCALE GENOMIC DNA]</scope>
    <source>
        <strain evidence="10 11">S276</strain>
    </source>
</reference>
<dbReference type="PANTHER" id="PTHR11730:SF6">
    <property type="entry name" value="AMMONIUM TRANSPORTER"/>
    <property type="match status" value="1"/>
</dbReference>
<keyword evidence="6 8" id="KW-0472">Membrane</keyword>
<proteinExistence type="inferred from homology"/>
<evidence type="ECO:0000256" key="7">
    <source>
        <dbReference type="ARBA" id="ARBA00023177"/>
    </source>
</evidence>
<feature type="transmembrane region" description="Helical" evidence="8">
    <location>
        <begin position="146"/>
        <end position="165"/>
    </location>
</feature>
<dbReference type="InterPro" id="IPR001905">
    <property type="entry name" value="Ammonium_transpt"/>
</dbReference>
<feature type="domain" description="Ammonium transporter AmtB-like" evidence="9">
    <location>
        <begin position="54"/>
        <end position="489"/>
    </location>
</feature>
<evidence type="ECO:0000256" key="4">
    <source>
        <dbReference type="ARBA" id="ARBA00022692"/>
    </source>
</evidence>
<keyword evidence="5 8" id="KW-1133">Transmembrane helix</keyword>
<keyword evidence="4 8" id="KW-0812">Transmembrane</keyword>
<evidence type="ECO:0000313" key="10">
    <source>
        <dbReference type="EMBL" id="GBG77449.1"/>
    </source>
</evidence>
<evidence type="ECO:0000256" key="6">
    <source>
        <dbReference type="ARBA" id="ARBA00023136"/>
    </source>
</evidence>
<evidence type="ECO:0000259" key="9">
    <source>
        <dbReference type="Pfam" id="PF00909"/>
    </source>
</evidence>
<feature type="transmembrane region" description="Helical" evidence="8">
    <location>
        <begin position="52"/>
        <end position="73"/>
    </location>
</feature>
<feature type="transmembrane region" description="Helical" evidence="8">
    <location>
        <begin position="85"/>
        <end position="103"/>
    </location>
</feature>
<feature type="transmembrane region" description="Helical" evidence="8">
    <location>
        <begin position="301"/>
        <end position="322"/>
    </location>
</feature>
<feature type="transmembrane region" description="Helical" evidence="8">
    <location>
        <begin position="172"/>
        <end position="193"/>
    </location>
</feature>
<evidence type="ECO:0000256" key="3">
    <source>
        <dbReference type="ARBA" id="ARBA00022448"/>
    </source>
</evidence>